<evidence type="ECO:0000259" key="3">
    <source>
        <dbReference type="Pfam" id="PF26648"/>
    </source>
</evidence>
<evidence type="ECO:0000259" key="2">
    <source>
        <dbReference type="Pfam" id="PF26647"/>
    </source>
</evidence>
<protein>
    <recommendedName>
        <fullName evidence="6">F-box domain-containing protein</fullName>
    </recommendedName>
</protein>
<dbReference type="Pfam" id="PF26648">
    <property type="entry name" value="zf_Tbcl_4"/>
    <property type="match status" value="1"/>
</dbReference>
<evidence type="ECO:0000313" key="5">
    <source>
        <dbReference type="Proteomes" id="UP000008866"/>
    </source>
</evidence>
<dbReference type="RefSeq" id="XP_003011445.1">
    <property type="nucleotide sequence ID" value="XM_003011399.1"/>
</dbReference>
<feature type="region of interest" description="Disordered" evidence="1">
    <location>
        <begin position="1"/>
        <end position="32"/>
    </location>
</feature>
<dbReference type="OMA" id="CLKKIPW"/>
<dbReference type="KEGG" id="abe:ARB_02295"/>
<proteinExistence type="predicted"/>
<dbReference type="HOGENOM" id="CLU_055305_0_0_1"/>
<dbReference type="OrthoDB" id="4179317at2759"/>
<dbReference type="EMBL" id="ABSU01000026">
    <property type="protein sequence ID" value="EFE30805.1"/>
    <property type="molecule type" value="Genomic_DNA"/>
</dbReference>
<name>D4B1G6_ARTBC</name>
<feature type="domain" description="Probable treble clef zinc finger" evidence="2">
    <location>
        <begin position="29"/>
        <end position="64"/>
    </location>
</feature>
<accession>D4B1G6</accession>
<dbReference type="GeneID" id="9526397"/>
<keyword evidence="5" id="KW-1185">Reference proteome</keyword>
<gene>
    <name evidence="4" type="ORF">ARB_02295</name>
</gene>
<reference evidence="5" key="1">
    <citation type="journal article" date="2011" name="Genome Biol.">
        <title>Comparative and functional genomics provide insights into the pathogenicity of dermatophytic fungi.</title>
        <authorList>
            <person name="Burmester A."/>
            <person name="Shelest E."/>
            <person name="Gloeckner G."/>
            <person name="Heddergott C."/>
            <person name="Schindler S."/>
            <person name="Staib P."/>
            <person name="Heidel A."/>
            <person name="Felder M."/>
            <person name="Petzold A."/>
            <person name="Szafranski K."/>
            <person name="Feuermann M."/>
            <person name="Pedruzzi I."/>
            <person name="Priebe S."/>
            <person name="Groth M."/>
            <person name="Winkler R."/>
            <person name="Li W."/>
            <person name="Kniemeyer O."/>
            <person name="Schroeckh V."/>
            <person name="Hertweck C."/>
            <person name="Hube B."/>
            <person name="White T.C."/>
            <person name="Platzer M."/>
            <person name="Guthke R."/>
            <person name="Heitman J."/>
            <person name="Woestemeyer J."/>
            <person name="Zipfel P.F."/>
            <person name="Monod M."/>
            <person name="Brakhage A.A."/>
        </authorList>
    </citation>
    <scope>NUCLEOTIDE SEQUENCE [LARGE SCALE GENOMIC DNA]</scope>
    <source>
        <strain evidence="5">ATCC MYA-4681 / CBS 112371</strain>
    </source>
</reference>
<dbReference type="AlphaFoldDB" id="D4B1G6"/>
<evidence type="ECO:0000256" key="1">
    <source>
        <dbReference type="SAM" id="MobiDB-lite"/>
    </source>
</evidence>
<sequence length="319" mass="37455">MPRSSSSRTGRGHKDKKSLGATPREKKIPPPCEALTHSFVPCKNRANTKASRKIPVCWAHRKQGETVTRCQAVLENNRKCLKKIPWSERRQVCTKHVDSPLPCFIIRLPIELRQQIFSYILNEYQKEYVPLYTYFSILHMAQVNRQIYQDACDLLHRKLVCNISLRNENISILKKHCLSVRPGSWQRFKQFHFQFYDEMQKATINNLTLIVALIRDTCMKLSVDPTYTIWWHSHYGLERAIDALPSYLDIFRQLRGVREARVEMSPNLTTALSVYGWNSLNPEAGMAIKSKWESYYKQWVKDLERGHSAERDDSWNHLF</sequence>
<dbReference type="Pfam" id="PF26647">
    <property type="entry name" value="zf_Tbcl_3"/>
    <property type="match status" value="1"/>
</dbReference>
<evidence type="ECO:0000313" key="4">
    <source>
        <dbReference type="EMBL" id="EFE30805.1"/>
    </source>
</evidence>
<evidence type="ECO:0008006" key="6">
    <source>
        <dbReference type="Google" id="ProtNLM"/>
    </source>
</evidence>
<comment type="caution">
    <text evidence="4">The sequence shown here is derived from an EMBL/GenBank/DDBJ whole genome shotgun (WGS) entry which is preliminary data.</text>
</comment>
<organism evidence="4 5">
    <name type="scientific">Arthroderma benhamiae (strain ATCC MYA-4681 / CBS 112371)</name>
    <name type="common">Trichophyton mentagrophytes</name>
    <dbReference type="NCBI Taxonomy" id="663331"/>
    <lineage>
        <taxon>Eukaryota</taxon>
        <taxon>Fungi</taxon>
        <taxon>Dikarya</taxon>
        <taxon>Ascomycota</taxon>
        <taxon>Pezizomycotina</taxon>
        <taxon>Eurotiomycetes</taxon>
        <taxon>Eurotiomycetidae</taxon>
        <taxon>Onygenales</taxon>
        <taxon>Arthrodermataceae</taxon>
        <taxon>Trichophyton</taxon>
    </lineage>
</organism>
<feature type="domain" description="Probable treble clef zinc finger fungi" evidence="3">
    <location>
        <begin position="68"/>
        <end position="100"/>
    </location>
</feature>
<dbReference type="eggNOG" id="ENOG502RPVN">
    <property type="taxonomic scope" value="Eukaryota"/>
</dbReference>
<dbReference type="InterPro" id="IPR058252">
    <property type="entry name" value="zf_Tbcl_4"/>
</dbReference>
<dbReference type="InterPro" id="IPR058251">
    <property type="entry name" value="zf_Tbcl_3"/>
</dbReference>
<dbReference type="Proteomes" id="UP000008866">
    <property type="component" value="Unassembled WGS sequence"/>
</dbReference>